<proteinExistence type="predicted"/>
<sequence>MMSFWLKHWTVQDTDWVISLGNAFDKQYELYTTDDEHSALLHSLEKHIDLLSLFPHSKNLFIIYQHTCRATERGTSIIGFTMKTTGVVFPVVGRLAFRFNPPACFILHPLLFASDQYISNFQQPEPGKRFSVVSPSASVKNFSPMEPVSVTLLKDLNVNLLDYTIKDDDGTKVQGFVLGNICAAYEHLLKEKQCLVIRNPCLVENKVQKWKYVESGLKLSFNEKTTVTSFNGSVGSEYGFHFSPFGSFIDLFDEDDVPKVAVG</sequence>
<comment type="caution">
    <text evidence="1">The sequence shown here is derived from an EMBL/GenBank/DDBJ whole genome shotgun (WGS) entry which is preliminary data.</text>
</comment>
<dbReference type="InterPro" id="IPR012340">
    <property type="entry name" value="NA-bd_OB-fold"/>
</dbReference>
<dbReference type="Proteomes" id="UP001206925">
    <property type="component" value="Unassembled WGS sequence"/>
</dbReference>
<dbReference type="EMBL" id="JAMZMK010007544">
    <property type="protein sequence ID" value="KAI7744344.1"/>
    <property type="molecule type" value="Genomic_DNA"/>
</dbReference>
<name>A0AAD5CMI1_AMBAR</name>
<dbReference type="Gene3D" id="2.40.50.140">
    <property type="entry name" value="Nucleic acid-binding proteins"/>
    <property type="match status" value="1"/>
</dbReference>
<reference evidence="1" key="1">
    <citation type="submission" date="2022-06" db="EMBL/GenBank/DDBJ databases">
        <title>Uncovering the hologenomic basis of an extraordinary plant invasion.</title>
        <authorList>
            <person name="Bieker V.C."/>
            <person name="Martin M.D."/>
            <person name="Gilbert T."/>
            <person name="Hodgins K."/>
            <person name="Battlay P."/>
            <person name="Petersen B."/>
            <person name="Wilson J."/>
        </authorList>
    </citation>
    <scope>NUCLEOTIDE SEQUENCE</scope>
    <source>
        <strain evidence="1">AA19_3_7</strain>
        <tissue evidence="1">Leaf</tissue>
    </source>
</reference>
<keyword evidence="2" id="KW-1185">Reference proteome</keyword>
<evidence type="ECO:0000313" key="1">
    <source>
        <dbReference type="EMBL" id="KAI7744344.1"/>
    </source>
</evidence>
<dbReference type="AlphaFoldDB" id="A0AAD5CMI1"/>
<gene>
    <name evidence="1" type="ORF">M8C21_013797</name>
</gene>
<organism evidence="1 2">
    <name type="scientific">Ambrosia artemisiifolia</name>
    <name type="common">Common ragweed</name>
    <dbReference type="NCBI Taxonomy" id="4212"/>
    <lineage>
        <taxon>Eukaryota</taxon>
        <taxon>Viridiplantae</taxon>
        <taxon>Streptophyta</taxon>
        <taxon>Embryophyta</taxon>
        <taxon>Tracheophyta</taxon>
        <taxon>Spermatophyta</taxon>
        <taxon>Magnoliopsida</taxon>
        <taxon>eudicotyledons</taxon>
        <taxon>Gunneridae</taxon>
        <taxon>Pentapetalae</taxon>
        <taxon>asterids</taxon>
        <taxon>campanulids</taxon>
        <taxon>Asterales</taxon>
        <taxon>Asteraceae</taxon>
        <taxon>Asteroideae</taxon>
        <taxon>Heliantheae alliance</taxon>
        <taxon>Heliantheae</taxon>
        <taxon>Ambrosia</taxon>
    </lineage>
</organism>
<accession>A0AAD5CMI1</accession>
<evidence type="ECO:0000313" key="2">
    <source>
        <dbReference type="Proteomes" id="UP001206925"/>
    </source>
</evidence>
<protein>
    <submittedName>
        <fullName evidence="1">Uncharacterized protein</fullName>
    </submittedName>
</protein>